<proteinExistence type="predicted"/>
<dbReference type="RefSeq" id="WP_307681205.1">
    <property type="nucleotide sequence ID" value="NZ_JAURUP010000014.1"/>
</dbReference>
<gene>
    <name evidence="1" type="ORF">J2S24_001527</name>
</gene>
<name>A0ABT9M4K5_9THEO</name>
<organism evidence="1 2">
    <name type="scientific">Thermoanaerobacter pentosaceus</name>
    <dbReference type="NCBI Taxonomy" id="694059"/>
    <lineage>
        <taxon>Bacteria</taxon>
        <taxon>Bacillati</taxon>
        <taxon>Bacillota</taxon>
        <taxon>Clostridia</taxon>
        <taxon>Thermoanaerobacterales</taxon>
        <taxon>Thermoanaerobacteraceae</taxon>
        <taxon>Thermoanaerobacter</taxon>
    </lineage>
</organism>
<comment type="caution">
    <text evidence="1">The sequence shown here is derived from an EMBL/GenBank/DDBJ whole genome shotgun (WGS) entry which is preliminary data.</text>
</comment>
<accession>A0ABT9M4K5</accession>
<sequence>MKKQGMKGLIAFIVNLMASGRRAYRKMSEIRRIIKKLIDYKNFYNKIYRGWKSTSKESSS</sequence>
<dbReference type="Proteomes" id="UP001223886">
    <property type="component" value="Unassembled WGS sequence"/>
</dbReference>
<evidence type="ECO:0000313" key="2">
    <source>
        <dbReference type="Proteomes" id="UP001223886"/>
    </source>
</evidence>
<keyword evidence="2" id="KW-1185">Reference proteome</keyword>
<evidence type="ECO:0000313" key="1">
    <source>
        <dbReference type="EMBL" id="MDP9751037.1"/>
    </source>
</evidence>
<reference evidence="1 2" key="1">
    <citation type="submission" date="2023-07" db="EMBL/GenBank/DDBJ databases">
        <title>Genomic Encyclopedia of Type Strains, Phase IV (KMG-IV): sequencing the most valuable type-strain genomes for metagenomic binning, comparative biology and taxonomic classification.</title>
        <authorList>
            <person name="Goeker M."/>
        </authorList>
    </citation>
    <scope>NUCLEOTIDE SEQUENCE [LARGE SCALE GENOMIC DNA]</scope>
    <source>
        <strain evidence="1 2">DSM 25963</strain>
    </source>
</reference>
<protein>
    <submittedName>
        <fullName evidence="1">Uncharacterized protein</fullName>
    </submittedName>
</protein>
<dbReference type="EMBL" id="JAURUP010000014">
    <property type="protein sequence ID" value="MDP9751037.1"/>
    <property type="molecule type" value="Genomic_DNA"/>
</dbReference>